<reference evidence="2" key="1">
    <citation type="submission" date="2022-09" db="EMBL/GenBank/DDBJ databases">
        <title>Enrichment on poylsaccharides allowed isolation of novel metabolic and taxonomic groups of Haloarchaea.</title>
        <authorList>
            <person name="Sorokin D.Y."/>
            <person name="Elcheninov A.G."/>
            <person name="Khizhniak T.V."/>
            <person name="Kolganova T.V."/>
            <person name="Kublanov I.V."/>
        </authorList>
    </citation>
    <scope>NUCLEOTIDE SEQUENCE</scope>
    <source>
        <strain evidence="2">AArc-xg1-1</strain>
    </source>
</reference>
<dbReference type="Proteomes" id="UP001321018">
    <property type="component" value="Unassembled WGS sequence"/>
</dbReference>
<feature type="region of interest" description="Disordered" evidence="1">
    <location>
        <begin position="129"/>
        <end position="209"/>
    </location>
</feature>
<dbReference type="AlphaFoldDB" id="A0AAP2Z4G8"/>
<comment type="caution">
    <text evidence="2">The sequence shown here is derived from an EMBL/GenBank/DDBJ whole genome shotgun (WGS) entry which is preliminary data.</text>
</comment>
<dbReference type="EMBL" id="JAOPKA010000019">
    <property type="protein sequence ID" value="MCU4743849.1"/>
    <property type="molecule type" value="Genomic_DNA"/>
</dbReference>
<feature type="compositionally biased region" description="Basic and acidic residues" evidence="1">
    <location>
        <begin position="136"/>
        <end position="148"/>
    </location>
</feature>
<organism evidence="2 3">
    <name type="scientific">Natronoglomus mannanivorans</name>
    <dbReference type="NCBI Taxonomy" id="2979990"/>
    <lineage>
        <taxon>Archaea</taxon>
        <taxon>Methanobacteriati</taxon>
        <taxon>Methanobacteriota</taxon>
        <taxon>Stenosarchaea group</taxon>
        <taxon>Halobacteria</taxon>
        <taxon>Halobacteriales</taxon>
        <taxon>Natrialbaceae</taxon>
        <taxon>Natronoglomus</taxon>
    </lineage>
</organism>
<gene>
    <name evidence="2" type="ORF">OB960_20915</name>
</gene>
<name>A0AAP2Z4G8_9EURY</name>
<evidence type="ECO:0000313" key="3">
    <source>
        <dbReference type="Proteomes" id="UP001321018"/>
    </source>
</evidence>
<feature type="compositionally biased region" description="Acidic residues" evidence="1">
    <location>
        <begin position="194"/>
        <end position="203"/>
    </location>
</feature>
<protein>
    <submittedName>
        <fullName evidence="2">Uncharacterized protein</fullName>
    </submittedName>
</protein>
<sequence length="209" mass="23248">MKVSIPGLPGVYYDTNAESTAISATMTLAGRRAPKPYGYAAQLLPILWSFDVDLREVPSDHPFQYLHPEGAHSFDELARDDRLAELGRELDFALQFANSVNEETEAAVSKLVGREDGGDSEAIVIEVQAGDGEVVDLERERERTHEHEFDIEDDPEPEPEPDPSPGLDPTTDREDDEFERTDDPFDGSASTGDHEDEDDTDTFDADHDR</sequence>
<dbReference type="RefSeq" id="WP_338005661.1">
    <property type="nucleotide sequence ID" value="NZ_JAOPKA010000019.1"/>
</dbReference>
<evidence type="ECO:0000256" key="1">
    <source>
        <dbReference type="SAM" id="MobiDB-lite"/>
    </source>
</evidence>
<proteinExistence type="predicted"/>
<feature type="compositionally biased region" description="Acidic residues" evidence="1">
    <location>
        <begin position="149"/>
        <end position="161"/>
    </location>
</feature>
<evidence type="ECO:0000313" key="2">
    <source>
        <dbReference type="EMBL" id="MCU4743849.1"/>
    </source>
</evidence>
<accession>A0AAP2Z4G8</accession>